<dbReference type="Gene3D" id="1.20.1600.10">
    <property type="entry name" value="Outer membrane efflux proteins (OEP)"/>
    <property type="match status" value="1"/>
</dbReference>
<feature type="signal peptide" evidence="8">
    <location>
        <begin position="1"/>
        <end position="27"/>
    </location>
</feature>
<dbReference type="InterPro" id="IPR003423">
    <property type="entry name" value="OMP_efflux"/>
</dbReference>
<name>A0ABP7VHG7_9FLAO</name>
<dbReference type="Proteomes" id="UP001500367">
    <property type="component" value="Unassembled WGS sequence"/>
</dbReference>
<keyword evidence="4" id="KW-1134">Transmembrane beta strand</keyword>
<comment type="caution">
    <text evidence="9">The sequence shown here is derived from an EMBL/GenBank/DDBJ whole genome shotgun (WGS) entry which is preliminary data.</text>
</comment>
<reference evidence="10" key="1">
    <citation type="journal article" date="2019" name="Int. J. Syst. Evol. Microbiol.">
        <title>The Global Catalogue of Microorganisms (GCM) 10K type strain sequencing project: providing services to taxonomists for standard genome sequencing and annotation.</title>
        <authorList>
            <consortium name="The Broad Institute Genomics Platform"/>
            <consortium name="The Broad Institute Genome Sequencing Center for Infectious Disease"/>
            <person name="Wu L."/>
            <person name="Ma J."/>
        </authorList>
    </citation>
    <scope>NUCLEOTIDE SEQUENCE [LARGE SCALE GENOMIC DNA]</scope>
    <source>
        <strain evidence="10">JCM 17069</strain>
    </source>
</reference>
<evidence type="ECO:0000313" key="9">
    <source>
        <dbReference type="EMBL" id="GAA4065965.1"/>
    </source>
</evidence>
<keyword evidence="8" id="KW-0732">Signal</keyword>
<evidence type="ECO:0000256" key="1">
    <source>
        <dbReference type="ARBA" id="ARBA00004442"/>
    </source>
</evidence>
<evidence type="ECO:0000256" key="8">
    <source>
        <dbReference type="SAM" id="SignalP"/>
    </source>
</evidence>
<evidence type="ECO:0000313" key="10">
    <source>
        <dbReference type="Proteomes" id="UP001500367"/>
    </source>
</evidence>
<proteinExistence type="inferred from homology"/>
<protein>
    <submittedName>
        <fullName evidence="9">TolC family protein</fullName>
    </submittedName>
</protein>
<comment type="similarity">
    <text evidence="2">Belongs to the outer membrane factor (OMF) (TC 1.B.17) family.</text>
</comment>
<dbReference type="SUPFAM" id="SSF56954">
    <property type="entry name" value="Outer membrane efflux proteins (OEP)"/>
    <property type="match status" value="1"/>
</dbReference>
<dbReference type="PANTHER" id="PTHR30026">
    <property type="entry name" value="OUTER MEMBRANE PROTEIN TOLC"/>
    <property type="match status" value="1"/>
</dbReference>
<keyword evidence="7" id="KW-0998">Cell outer membrane</keyword>
<evidence type="ECO:0000256" key="7">
    <source>
        <dbReference type="ARBA" id="ARBA00023237"/>
    </source>
</evidence>
<dbReference type="Pfam" id="PF02321">
    <property type="entry name" value="OEP"/>
    <property type="match status" value="2"/>
</dbReference>
<accession>A0ABP7VHG7</accession>
<keyword evidence="3" id="KW-0813">Transport</keyword>
<gene>
    <name evidence="9" type="ORF">GCM10022389_08430</name>
</gene>
<dbReference type="PANTHER" id="PTHR30026:SF20">
    <property type="entry name" value="OUTER MEMBRANE PROTEIN TOLC"/>
    <property type="match status" value="1"/>
</dbReference>
<keyword evidence="5" id="KW-0812">Transmembrane</keyword>
<comment type="subcellular location">
    <subcellularLocation>
        <location evidence="1">Cell outer membrane</location>
    </subcellularLocation>
</comment>
<dbReference type="InterPro" id="IPR051906">
    <property type="entry name" value="TolC-like"/>
</dbReference>
<evidence type="ECO:0000256" key="2">
    <source>
        <dbReference type="ARBA" id="ARBA00007613"/>
    </source>
</evidence>
<evidence type="ECO:0000256" key="5">
    <source>
        <dbReference type="ARBA" id="ARBA00022692"/>
    </source>
</evidence>
<dbReference type="EMBL" id="BAABCT010000002">
    <property type="protein sequence ID" value="GAA4065965.1"/>
    <property type="molecule type" value="Genomic_DNA"/>
</dbReference>
<sequence length="448" mass="50296">MIKINMKNVGFKIIFLFALVFGFSSQAQTKKWTLKECVDYALKNNISIKQSELDLKISDVEKMEAVGNFLPTLNGNANFSVNTGASINPVTNQFQNETFQSFSAGLNSSVNLFNGLVNWKTLQRSKLNKIANSYRLDKMKDDIALSIANSYLQILFNKEQLKVQKNQNSITKENIIRTQKLIDAGSLPAGDIYELQATDATQQQQIIGTENTLLISKIALCQTLLIEEYSTFDVSDVPVDVPVSSVINETQASILAKAKESVKDIKIATSNVEIAKKDLAISKSSYLPTLSGFIGYNTRWSENPFFNFIDQLSLFDGTAVGAQLNVPIFNGFATKGRVKRAKINQERTEFQLKQAELDLERNVYQAYNDVVNAGKSFEAAQKSLEARKQAFNFSKERYNVGLMNAFDFSQSTIALENAQSEVLRTKYDYVFKTKVLEFYFGIPIIENK</sequence>
<evidence type="ECO:0000256" key="6">
    <source>
        <dbReference type="ARBA" id="ARBA00023136"/>
    </source>
</evidence>
<keyword evidence="6" id="KW-0472">Membrane</keyword>
<organism evidence="9 10">
    <name type="scientific">Flavobacterium cheonanense</name>
    <dbReference type="NCBI Taxonomy" id="706183"/>
    <lineage>
        <taxon>Bacteria</taxon>
        <taxon>Pseudomonadati</taxon>
        <taxon>Bacteroidota</taxon>
        <taxon>Flavobacteriia</taxon>
        <taxon>Flavobacteriales</taxon>
        <taxon>Flavobacteriaceae</taxon>
        <taxon>Flavobacterium</taxon>
    </lineage>
</organism>
<keyword evidence="10" id="KW-1185">Reference proteome</keyword>
<evidence type="ECO:0000256" key="3">
    <source>
        <dbReference type="ARBA" id="ARBA00022448"/>
    </source>
</evidence>
<feature type="chain" id="PRO_5045038538" evidence="8">
    <location>
        <begin position="28"/>
        <end position="448"/>
    </location>
</feature>
<evidence type="ECO:0000256" key="4">
    <source>
        <dbReference type="ARBA" id="ARBA00022452"/>
    </source>
</evidence>